<feature type="compositionally biased region" description="Pro residues" evidence="1">
    <location>
        <begin position="155"/>
        <end position="185"/>
    </location>
</feature>
<reference evidence="2 3" key="1">
    <citation type="submission" date="2018-03" db="EMBL/GenBank/DDBJ databases">
        <title>Finding Nemo's genes: A chromosome-scale reference assembly of the genome of the orange clownfish Amphiprion percula.</title>
        <authorList>
            <person name="Lehmann R."/>
        </authorList>
    </citation>
    <scope>NUCLEOTIDE SEQUENCE</scope>
</reference>
<protein>
    <submittedName>
        <fullName evidence="2">Uncharacterized protein</fullName>
    </submittedName>
</protein>
<name>A0A3P8RHZ9_AMPPE</name>
<feature type="compositionally biased region" description="Low complexity" evidence="1">
    <location>
        <begin position="105"/>
        <end position="118"/>
    </location>
</feature>
<keyword evidence="3" id="KW-1185">Reference proteome</keyword>
<organism evidence="2 3">
    <name type="scientific">Amphiprion percula</name>
    <name type="common">Orange clownfish</name>
    <name type="synonym">Lutjanus percula</name>
    <dbReference type="NCBI Taxonomy" id="161767"/>
    <lineage>
        <taxon>Eukaryota</taxon>
        <taxon>Metazoa</taxon>
        <taxon>Chordata</taxon>
        <taxon>Craniata</taxon>
        <taxon>Vertebrata</taxon>
        <taxon>Euteleostomi</taxon>
        <taxon>Actinopterygii</taxon>
        <taxon>Neopterygii</taxon>
        <taxon>Teleostei</taxon>
        <taxon>Neoteleostei</taxon>
        <taxon>Acanthomorphata</taxon>
        <taxon>Ovalentaria</taxon>
        <taxon>Pomacentridae</taxon>
        <taxon>Amphiprion</taxon>
    </lineage>
</organism>
<dbReference type="GeneTree" id="ENSGT01120000273437"/>
<accession>A0A3P8RHZ9</accession>
<feature type="compositionally biased region" description="Pro residues" evidence="1">
    <location>
        <begin position="209"/>
        <end position="223"/>
    </location>
</feature>
<feature type="region of interest" description="Disordered" evidence="1">
    <location>
        <begin position="1"/>
        <end position="37"/>
    </location>
</feature>
<feature type="compositionally biased region" description="Pro residues" evidence="1">
    <location>
        <begin position="119"/>
        <end position="147"/>
    </location>
</feature>
<feature type="compositionally biased region" description="Polar residues" evidence="1">
    <location>
        <begin position="229"/>
        <end position="243"/>
    </location>
</feature>
<reference evidence="2" key="2">
    <citation type="submission" date="2025-08" db="UniProtKB">
        <authorList>
            <consortium name="Ensembl"/>
        </authorList>
    </citation>
    <scope>IDENTIFICATION</scope>
</reference>
<evidence type="ECO:0000313" key="2">
    <source>
        <dbReference type="Ensembl" id="ENSAPEP00000000118.1"/>
    </source>
</evidence>
<dbReference type="AlphaFoldDB" id="A0A3P8RHZ9"/>
<dbReference type="STRING" id="161767.ENSAPEP00000000118"/>
<feature type="region of interest" description="Disordered" evidence="1">
    <location>
        <begin position="97"/>
        <end position="283"/>
    </location>
</feature>
<dbReference type="OMA" id="ESMETPR"/>
<evidence type="ECO:0000256" key="1">
    <source>
        <dbReference type="SAM" id="MobiDB-lite"/>
    </source>
</evidence>
<evidence type="ECO:0000313" key="3">
    <source>
        <dbReference type="Proteomes" id="UP000265080"/>
    </source>
</evidence>
<sequence>MESRRKRPILSCRQQTEQPAESQPKHQSPPLNPPILSMEDFPALQKERRNFTVCSAVDQKQQTVPKRQKINRKSGLKVTFGLTVSVPQVLIASPTACCSQEGSVATATESNTESAARPGPRPVARPGLKPAPRPGPRPMARPGPRPMARPEPRPVARPGPKPVARPGPRPVARPGPRPVARPGPRPVARLSPRPAVGPGQQITILARPRPQPGTEPRPEPLTRPGPRTKAQSMETPEPESTGTRVHGDTGARVHRDQSPWRHRSQSPPGPESMETPGPESIIGENLLSAEEQILQLKAIQAESTRQIADLSMDLCKERLKIRDASVTIEQMEAFLQEVRREKTETETCLVEQVNQNSQLKIELEKNSAASEGAAATVGGGEEPSGSRIKDGTL</sequence>
<feature type="compositionally biased region" description="Polar residues" evidence="1">
    <location>
        <begin position="12"/>
        <end position="21"/>
    </location>
</feature>
<dbReference type="Proteomes" id="UP000265080">
    <property type="component" value="Chromosome 1"/>
</dbReference>
<dbReference type="Ensembl" id="ENSAPET00000000120.1">
    <property type="protein sequence ID" value="ENSAPEP00000000118.1"/>
    <property type="gene ID" value="ENSAPEG00000000088.1"/>
</dbReference>
<feature type="compositionally biased region" description="Basic and acidic residues" evidence="1">
    <location>
        <begin position="245"/>
        <end position="259"/>
    </location>
</feature>
<proteinExistence type="predicted"/>
<reference evidence="2" key="3">
    <citation type="submission" date="2025-09" db="UniProtKB">
        <authorList>
            <consortium name="Ensembl"/>
        </authorList>
    </citation>
    <scope>IDENTIFICATION</scope>
</reference>
<feature type="region of interest" description="Disordered" evidence="1">
    <location>
        <begin position="367"/>
        <end position="393"/>
    </location>
</feature>